<name>T2J5D5_CROWT</name>
<reference evidence="1 2" key="1">
    <citation type="submission" date="2013-01" db="EMBL/GenBank/DDBJ databases">
        <authorList>
            <person name="Bench S."/>
        </authorList>
    </citation>
    <scope>NUCLEOTIDE SEQUENCE [LARGE SCALE GENOMIC DNA]</scope>
    <source>
        <strain evidence="1 2">WH 0401</strain>
    </source>
</reference>
<proteinExistence type="predicted"/>
<dbReference type="Proteomes" id="UP000018198">
    <property type="component" value="Unassembled WGS sequence"/>
</dbReference>
<evidence type="ECO:0000313" key="1">
    <source>
        <dbReference type="EMBL" id="CCQ60346.1"/>
    </source>
</evidence>
<comment type="caution">
    <text evidence="1">The sequence shown here is derived from an EMBL/GenBank/DDBJ whole genome shotgun (WGS) entry which is preliminary data.</text>
</comment>
<dbReference type="AlphaFoldDB" id="T2J5D5"/>
<dbReference type="EMBL" id="CAQM01000132">
    <property type="protein sequence ID" value="CCQ60346.1"/>
    <property type="molecule type" value="Genomic_DNA"/>
</dbReference>
<reference evidence="1 2" key="2">
    <citation type="submission" date="2013-09" db="EMBL/GenBank/DDBJ databases">
        <title>Whole genome comparison of six Crocosphaera watsonii strains with differing phenotypes.</title>
        <authorList>
            <person name="Bench S.R."/>
            <person name="Heller P."/>
            <person name="Frank I."/>
            <person name="Arciniega M."/>
            <person name="Shilova I.N."/>
            <person name="Zehr J.P."/>
        </authorList>
    </citation>
    <scope>NUCLEOTIDE SEQUENCE [LARGE SCALE GENOMIC DNA]</scope>
    <source>
        <strain evidence="1 2">WH 0401</strain>
    </source>
</reference>
<sequence length="174" mass="19945">MCSIPNSKQRLYNGFNYSATVNISMSETYIGTTQAACRLHLSVQRVRKLAVDGRIEGAFKEGRRWKIPVSSGGMPKISRKNKGPKGRWRIRKQDIMTYIHVIQTILRYNRDNKTHHPVIDVKMGGHSFLCNEVRIPGIGRLIYDPEHKKNCGATLWFEIDSDIPLQMNSFTQLV</sequence>
<organism evidence="1 2">
    <name type="scientific">Crocosphaera watsonii WH 0401</name>
    <dbReference type="NCBI Taxonomy" id="555881"/>
    <lineage>
        <taxon>Bacteria</taxon>
        <taxon>Bacillati</taxon>
        <taxon>Cyanobacteriota</taxon>
        <taxon>Cyanophyceae</taxon>
        <taxon>Oscillatoriophycideae</taxon>
        <taxon>Chroococcales</taxon>
        <taxon>Aphanothecaceae</taxon>
        <taxon>Crocosphaera</taxon>
    </lineage>
</organism>
<evidence type="ECO:0008006" key="3">
    <source>
        <dbReference type="Google" id="ProtNLM"/>
    </source>
</evidence>
<gene>
    <name evidence="1" type="ORF">CWATWH0401_4513</name>
</gene>
<evidence type="ECO:0000313" key="2">
    <source>
        <dbReference type="Proteomes" id="UP000018198"/>
    </source>
</evidence>
<accession>T2J5D5</accession>
<protein>
    <recommendedName>
        <fullName evidence="3">Helix-turn-helix domain-containing protein</fullName>
    </recommendedName>
</protein>